<dbReference type="Pfam" id="PF00651">
    <property type="entry name" value="BTB"/>
    <property type="match status" value="1"/>
</dbReference>
<feature type="domain" description="BTB" evidence="5">
    <location>
        <begin position="45"/>
        <end position="118"/>
    </location>
</feature>
<comment type="pathway">
    <text evidence="1">Protein modification; protein ubiquitination.</text>
</comment>
<evidence type="ECO:0000259" key="6">
    <source>
        <dbReference type="PROSITE" id="PS51649"/>
    </source>
</evidence>
<dbReference type="InterPro" id="IPR000210">
    <property type="entry name" value="BTB/POZ_dom"/>
</dbReference>
<name>A0A803KPE1_CHEQI</name>
<dbReference type="InterPro" id="IPR027356">
    <property type="entry name" value="NPH3_dom"/>
</dbReference>
<comment type="similarity">
    <text evidence="3">Belongs to the NPH3 family.</text>
</comment>
<dbReference type="Pfam" id="PF03000">
    <property type="entry name" value="NPH3"/>
    <property type="match status" value="1"/>
</dbReference>
<evidence type="ECO:0000256" key="2">
    <source>
        <dbReference type="ARBA" id="ARBA00022786"/>
    </source>
</evidence>
<dbReference type="InterPro" id="IPR043454">
    <property type="entry name" value="NPH3/RPT2-like"/>
</dbReference>
<evidence type="ECO:0000256" key="4">
    <source>
        <dbReference type="SAM" id="MobiDB-lite"/>
    </source>
</evidence>
<dbReference type="GO" id="GO:0016567">
    <property type="term" value="P:protein ubiquitination"/>
    <property type="evidence" value="ECO:0007669"/>
    <property type="project" value="UniProtKB-UniPathway"/>
</dbReference>
<keyword evidence="8" id="KW-1185">Reference proteome</keyword>
<organism evidence="7 8">
    <name type="scientific">Chenopodium quinoa</name>
    <name type="common">Quinoa</name>
    <dbReference type="NCBI Taxonomy" id="63459"/>
    <lineage>
        <taxon>Eukaryota</taxon>
        <taxon>Viridiplantae</taxon>
        <taxon>Streptophyta</taxon>
        <taxon>Embryophyta</taxon>
        <taxon>Tracheophyta</taxon>
        <taxon>Spermatophyta</taxon>
        <taxon>Magnoliopsida</taxon>
        <taxon>eudicotyledons</taxon>
        <taxon>Gunneridae</taxon>
        <taxon>Pentapetalae</taxon>
        <taxon>Caryophyllales</taxon>
        <taxon>Chenopodiaceae</taxon>
        <taxon>Chenopodioideae</taxon>
        <taxon>Atripliceae</taxon>
        <taxon>Chenopodium</taxon>
    </lineage>
</organism>
<feature type="region of interest" description="Disordered" evidence="4">
    <location>
        <begin position="719"/>
        <end position="793"/>
    </location>
</feature>
<reference evidence="7" key="1">
    <citation type="journal article" date="2017" name="Nature">
        <title>The genome of Chenopodium quinoa.</title>
        <authorList>
            <person name="Jarvis D.E."/>
            <person name="Ho Y.S."/>
            <person name="Lightfoot D.J."/>
            <person name="Schmoeckel S.M."/>
            <person name="Li B."/>
            <person name="Borm T.J.A."/>
            <person name="Ohyanagi H."/>
            <person name="Mineta K."/>
            <person name="Michell C.T."/>
            <person name="Saber N."/>
            <person name="Kharbatia N.M."/>
            <person name="Rupper R.R."/>
            <person name="Sharp A.R."/>
            <person name="Dally N."/>
            <person name="Boughton B.A."/>
            <person name="Woo Y.H."/>
            <person name="Gao G."/>
            <person name="Schijlen E.G.W.M."/>
            <person name="Guo X."/>
            <person name="Momin A.A."/>
            <person name="Negrao S."/>
            <person name="Al-Babili S."/>
            <person name="Gehring C."/>
            <person name="Roessner U."/>
            <person name="Jung C."/>
            <person name="Murphy K."/>
            <person name="Arold S.T."/>
            <person name="Gojobori T."/>
            <person name="van der Linden C.G."/>
            <person name="van Loo E.N."/>
            <person name="Jellen E.N."/>
            <person name="Maughan P.J."/>
            <person name="Tester M."/>
        </authorList>
    </citation>
    <scope>NUCLEOTIDE SEQUENCE [LARGE SCALE GENOMIC DNA]</scope>
    <source>
        <strain evidence="7">cv. PI 614886</strain>
    </source>
</reference>
<dbReference type="Gene3D" id="3.30.710.10">
    <property type="entry name" value="Potassium Channel Kv1.1, Chain A"/>
    <property type="match status" value="1"/>
</dbReference>
<dbReference type="UniPathway" id="UPA00143"/>
<evidence type="ECO:0000313" key="8">
    <source>
        <dbReference type="Proteomes" id="UP000596660"/>
    </source>
</evidence>
<dbReference type="Proteomes" id="UP000596660">
    <property type="component" value="Unplaced"/>
</dbReference>
<proteinExistence type="inferred from homology"/>
<accession>A0A803KPE1</accession>
<dbReference type="PROSITE" id="PS50097">
    <property type="entry name" value="BTB"/>
    <property type="match status" value="1"/>
</dbReference>
<evidence type="ECO:0000256" key="1">
    <source>
        <dbReference type="ARBA" id="ARBA00004906"/>
    </source>
</evidence>
<dbReference type="PANTHER" id="PTHR32370">
    <property type="entry name" value="OS12G0117600 PROTEIN"/>
    <property type="match status" value="1"/>
</dbReference>
<feature type="compositionally biased region" description="Polar residues" evidence="4">
    <location>
        <begin position="723"/>
        <end position="743"/>
    </location>
</feature>
<dbReference type="SUPFAM" id="SSF54695">
    <property type="entry name" value="POZ domain"/>
    <property type="match status" value="1"/>
</dbReference>
<dbReference type="InterPro" id="IPR011333">
    <property type="entry name" value="SKP1/BTB/POZ_sf"/>
</dbReference>
<feature type="domain" description="NPH3" evidence="6">
    <location>
        <begin position="228"/>
        <end position="489"/>
    </location>
</feature>
<sequence>MLGRRSSVSADKHNRCMIVPSTVNMVAEAIERKDTYWFVRTKVPSNLVVQIGKKRKFHLHILPMISRSAYLNRIVFEKKNAGMSINNLHVELNNLPGGAEVFELIVKFCYGWKVELTANNAAPLYCAAKFLEMVDDLETGNLISRTETFLSFIIFSSWKDTFQVLKTCETISSYARDLQIQRRCSEAIAWKVCTNPTAISLGDDESQCFNFWVENHTDFSYEKKIAENWWFEDVSLLRIDHFIEVMTFIRKKGVKPEVLGSCIAYWTAKWLSRISFGVRIPTHKSINHQVRRVIVESLIRIIPVEENSVPSNFLLHLLKLGLMMKIDASLLSNLEKRIASTLENCQPVDLLVKNYGESETLYDVNIVARIVDAYVSLASRNSASKIFVVARLVDGFLALIARDKTLPVDDFRMLAELFPKNVRYSDDNLYRAIDRYLKAHPNLSEEEREGVCRVMEYHKLSQEAREHAMKNDRLPLNMNAQFMLLQQVNMVKSMVNEGSMYRRTSAQMIISKQSECFKVQKQMKIMKQEVENLKNELNKIWELGFMGQFNWVFSTIGRLQWLPVFPAFSFSIAGVVLAVGGDVGFGAIFPDVISALLEVFSLSAAPSSASHGGFRSKLQPRRRFRLTYQSTPQATIPESPVNPSLEELDSRILNYDPDATFSDLHEEFELNSANQSAKDYTKAKGKGKGKTICSGGEKLPPSPMSPHTVFKTLAVRRSPRFSPAQTTTKQPTAIFSSSPNTRVQAMVVKNPRVRDQSNAARQTRAQSKAAASATELSSSQLASQPQDLSQSQP</sequence>
<dbReference type="PROSITE" id="PS51649">
    <property type="entry name" value="NPH3"/>
    <property type="match status" value="1"/>
</dbReference>
<reference evidence="7" key="2">
    <citation type="submission" date="2021-03" db="UniProtKB">
        <authorList>
            <consortium name="EnsemblPlants"/>
        </authorList>
    </citation>
    <scope>IDENTIFICATION</scope>
</reference>
<evidence type="ECO:0000259" key="5">
    <source>
        <dbReference type="PROSITE" id="PS50097"/>
    </source>
</evidence>
<evidence type="ECO:0000256" key="3">
    <source>
        <dbReference type="PROSITE-ProRule" id="PRU00982"/>
    </source>
</evidence>
<dbReference type="OMA" id="SEGHGHN"/>
<protein>
    <submittedName>
        <fullName evidence="7">Uncharacterized protein</fullName>
    </submittedName>
</protein>
<dbReference type="Gramene" id="AUR62000897-RA">
    <property type="protein sequence ID" value="AUR62000897-RA:cds"/>
    <property type="gene ID" value="AUR62000897"/>
</dbReference>
<feature type="compositionally biased region" description="Polar residues" evidence="4">
    <location>
        <begin position="756"/>
        <end position="766"/>
    </location>
</feature>
<dbReference type="AlphaFoldDB" id="A0A803KPE1"/>
<feature type="compositionally biased region" description="Polar residues" evidence="4">
    <location>
        <begin position="774"/>
        <end position="793"/>
    </location>
</feature>
<dbReference type="EnsemblPlants" id="AUR62000897-RA">
    <property type="protein sequence ID" value="AUR62000897-RA:cds"/>
    <property type="gene ID" value="AUR62000897"/>
</dbReference>
<keyword evidence="2" id="KW-0833">Ubl conjugation pathway</keyword>
<evidence type="ECO:0000313" key="7">
    <source>
        <dbReference type="EnsemblPlants" id="AUR62000897-RA:cds"/>
    </source>
</evidence>